<dbReference type="RefSeq" id="WP_109014815.1">
    <property type="nucleotide sequence ID" value="NZ_BDOQ01000003.1"/>
</dbReference>
<keyword evidence="2" id="KW-1185">Reference proteome</keyword>
<dbReference type="EMBL" id="BDOQ01000003">
    <property type="protein sequence ID" value="GBG13636.1"/>
    <property type="molecule type" value="Genomic_DNA"/>
</dbReference>
<organism evidence="1 2">
    <name type="scientific">Novimethylophilus kurashikiensis</name>
    <dbReference type="NCBI Taxonomy" id="1825523"/>
    <lineage>
        <taxon>Bacteria</taxon>
        <taxon>Pseudomonadati</taxon>
        <taxon>Pseudomonadota</taxon>
        <taxon>Betaproteobacteria</taxon>
        <taxon>Nitrosomonadales</taxon>
        <taxon>Methylophilaceae</taxon>
        <taxon>Novimethylophilus</taxon>
    </lineage>
</organism>
<accession>A0A2R5F5M8</accession>
<evidence type="ECO:0000313" key="1">
    <source>
        <dbReference type="EMBL" id="GBG13636.1"/>
    </source>
</evidence>
<evidence type="ECO:0000313" key="2">
    <source>
        <dbReference type="Proteomes" id="UP000245081"/>
    </source>
</evidence>
<comment type="caution">
    <text evidence="1">The sequence shown here is derived from an EMBL/GenBank/DDBJ whole genome shotgun (WGS) entry which is preliminary data.</text>
</comment>
<name>A0A2R5F5M8_9PROT</name>
<proteinExistence type="predicted"/>
<reference evidence="1 2" key="1">
    <citation type="journal article" date="2018" name="Environ. Microbiol.">
        <title>Isolation and genomic characterization of Novimethylophilus kurashikiensis gen. nov. sp. nov., a new lanthanide-dependent methylotrophic species of Methylophilaceae.</title>
        <authorList>
            <person name="Lv H."/>
            <person name="Sahin N."/>
            <person name="Tani A."/>
        </authorList>
    </citation>
    <scope>NUCLEOTIDE SEQUENCE [LARGE SCALE GENOMIC DNA]</scope>
    <source>
        <strain evidence="1 2">La2-4</strain>
    </source>
</reference>
<dbReference type="AlphaFoldDB" id="A0A2R5F5M8"/>
<sequence length="91" mass="10215">MASADQQETDIQETAQLSPPDLADLLDAARYRWLRNEARKMMGEKAPYVVYGDGGVDDFTIDGELLDTMIDAILVSELPVFQTMMALQKKF</sequence>
<protein>
    <submittedName>
        <fullName evidence="1">NAD synthetase</fullName>
    </submittedName>
</protein>
<gene>
    <name evidence="1" type="ORF">NMK_1187</name>
</gene>
<dbReference type="Proteomes" id="UP000245081">
    <property type="component" value="Unassembled WGS sequence"/>
</dbReference>